<evidence type="ECO:0000313" key="11">
    <source>
        <dbReference type="Proteomes" id="UP000044841"/>
    </source>
</evidence>
<comment type="function">
    <text evidence="1">May be involved in a process influencing telomere capping.</text>
</comment>
<dbReference type="GO" id="GO:0005634">
    <property type="term" value="C:nucleus"/>
    <property type="evidence" value="ECO:0007669"/>
    <property type="project" value="UniProtKB-SubCell"/>
</dbReference>
<evidence type="ECO:0000256" key="1">
    <source>
        <dbReference type="ARBA" id="ARBA00002738"/>
    </source>
</evidence>
<accession>A0A0K6FWT3</accession>
<evidence type="ECO:0000256" key="6">
    <source>
        <dbReference type="ARBA" id="ARBA00022490"/>
    </source>
</evidence>
<keyword evidence="6" id="KW-0963">Cytoplasm</keyword>
<organism evidence="10 11">
    <name type="scientific">Rhizoctonia solani</name>
    <dbReference type="NCBI Taxonomy" id="456999"/>
    <lineage>
        <taxon>Eukaryota</taxon>
        <taxon>Fungi</taxon>
        <taxon>Dikarya</taxon>
        <taxon>Basidiomycota</taxon>
        <taxon>Agaricomycotina</taxon>
        <taxon>Agaricomycetes</taxon>
        <taxon>Cantharellales</taxon>
        <taxon>Ceratobasidiaceae</taxon>
        <taxon>Rhizoctonia</taxon>
    </lineage>
</organism>
<dbReference type="PANTHER" id="PTHR41391">
    <property type="entry name" value="RESTRICTION OF TELOMERE CAPPING PROTEIN 4"/>
    <property type="match status" value="1"/>
</dbReference>
<feature type="compositionally biased region" description="Low complexity" evidence="8">
    <location>
        <begin position="115"/>
        <end position="139"/>
    </location>
</feature>
<evidence type="ECO:0000256" key="8">
    <source>
        <dbReference type="SAM" id="MobiDB-lite"/>
    </source>
</evidence>
<dbReference type="SMART" id="SM01312">
    <property type="entry name" value="RTC4"/>
    <property type="match status" value="1"/>
</dbReference>
<evidence type="ECO:0000256" key="7">
    <source>
        <dbReference type="ARBA" id="ARBA00023242"/>
    </source>
</evidence>
<evidence type="ECO:0000259" key="9">
    <source>
        <dbReference type="SMART" id="SM01312"/>
    </source>
</evidence>
<dbReference type="Proteomes" id="UP000044841">
    <property type="component" value="Unassembled WGS sequence"/>
</dbReference>
<dbReference type="AlphaFoldDB" id="A0A0K6FWT3"/>
<keyword evidence="7" id="KW-0539">Nucleus</keyword>
<feature type="domain" description="Restriction of telomere capping protein 4 C-terminal" evidence="9">
    <location>
        <begin position="430"/>
        <end position="547"/>
    </location>
</feature>
<evidence type="ECO:0000256" key="2">
    <source>
        <dbReference type="ARBA" id="ARBA00004123"/>
    </source>
</evidence>
<feature type="compositionally biased region" description="Basic and acidic residues" evidence="8">
    <location>
        <begin position="186"/>
        <end position="196"/>
    </location>
</feature>
<feature type="compositionally biased region" description="Low complexity" evidence="8">
    <location>
        <begin position="79"/>
        <end position="94"/>
    </location>
</feature>
<feature type="compositionally biased region" description="Polar residues" evidence="8">
    <location>
        <begin position="213"/>
        <end position="240"/>
    </location>
</feature>
<dbReference type="Pfam" id="PF14474">
    <property type="entry name" value="RTC4"/>
    <property type="match status" value="1"/>
</dbReference>
<evidence type="ECO:0000256" key="3">
    <source>
        <dbReference type="ARBA" id="ARBA00004496"/>
    </source>
</evidence>
<evidence type="ECO:0000256" key="5">
    <source>
        <dbReference type="ARBA" id="ARBA00015162"/>
    </source>
</evidence>
<evidence type="ECO:0000313" key="10">
    <source>
        <dbReference type="EMBL" id="CUA70716.1"/>
    </source>
</evidence>
<comment type="similarity">
    <text evidence="4">Belongs to the RTC4 family.</text>
</comment>
<feature type="compositionally biased region" description="Basic residues" evidence="8">
    <location>
        <begin position="141"/>
        <end position="150"/>
    </location>
</feature>
<keyword evidence="11" id="KW-1185">Reference proteome</keyword>
<dbReference type="GO" id="GO:0005737">
    <property type="term" value="C:cytoplasm"/>
    <property type="evidence" value="ECO:0007669"/>
    <property type="project" value="UniProtKB-SubCell"/>
</dbReference>
<name>A0A0K6FWT3_9AGAM</name>
<sequence length="586" mass="64709">MEQRRQRGIGGPQPLGNKKNRTMAAKGIGEDLGSTDYAKRPKMAQNPRAKSTKGGEEERKGRKSTGSPVDVDPDESSDPIDFLSSQEPETSSSSNAKSGPITSLKPTPQPAPFGRSRSTQPASKSSSTSNVVSKAVSTSHRTGKARRKLNSVREDATSMPPSAHENDGVKSPVRGPQPAPFKKRTQPRETVTEQDKSSTLAPKLPAPPPWKIGSTSQAGLRLNNTVGSSDHSDISASQRVGESHINRESLKSMRIPKKNNKNSEATAFVPTSEPRIAPKKTTAFPMAGYAKQVAAKQLDDNISPRSPRKRFKPDDVERIIQQAEADELMAPLDSHNLCPFCDEPFPDNPSPDLIQLLTDLKKIAVSEPRLRNPNGLTAPLMTYINLCQMHRAESTYVEQGRQNHWPSVIDWDDVLERLKSPEIVKALRNIIDDPHSSEFFVTFYNNIRRDGALKAASIRAQLDTFELSHPGYYGEQGLLILFDTLNELFPNLTSEECRPLSARQFFMSVLVPEAAALLIEQDMDCTHQEALITLRESRQYGLAMFPDRGGFFGSGKDDHMDEAGAKQLEWRKEVAGLTYPGHHAEM</sequence>
<feature type="compositionally biased region" description="Polar residues" evidence="8">
    <location>
        <begin position="95"/>
        <end position="106"/>
    </location>
</feature>
<dbReference type="InterPro" id="IPR039024">
    <property type="entry name" value="RTC4"/>
</dbReference>
<comment type="subcellular location">
    <subcellularLocation>
        <location evidence="3">Cytoplasm</location>
    </subcellularLocation>
    <subcellularLocation>
        <location evidence="2">Nucleus</location>
    </subcellularLocation>
</comment>
<feature type="region of interest" description="Disordered" evidence="8">
    <location>
        <begin position="1"/>
        <end position="243"/>
    </location>
</feature>
<reference evidence="10 11" key="1">
    <citation type="submission" date="2015-07" db="EMBL/GenBank/DDBJ databases">
        <authorList>
            <person name="Noorani M."/>
        </authorList>
    </citation>
    <scope>NUCLEOTIDE SEQUENCE [LARGE SCALE GENOMIC DNA]</scope>
    <source>
        <strain evidence="10">BBA 69670</strain>
    </source>
</reference>
<dbReference type="InterPro" id="IPR028094">
    <property type="entry name" value="RTC4_C"/>
</dbReference>
<evidence type="ECO:0000256" key="4">
    <source>
        <dbReference type="ARBA" id="ARBA00009461"/>
    </source>
</evidence>
<dbReference type="PANTHER" id="PTHR41391:SF1">
    <property type="entry name" value="RESTRICTION OF TELOMERE CAPPING PROTEIN 4"/>
    <property type="match status" value="1"/>
</dbReference>
<gene>
    <name evidence="10" type="ORF">RSOLAG22IIIB_04312</name>
</gene>
<proteinExistence type="inferred from homology"/>
<protein>
    <recommendedName>
        <fullName evidence="5">Restriction of telomere capping protein 4</fullName>
    </recommendedName>
</protein>
<dbReference type="EMBL" id="CYGV01001190">
    <property type="protein sequence ID" value="CUA70716.1"/>
    <property type="molecule type" value="Genomic_DNA"/>
</dbReference>